<feature type="compositionally biased region" description="Polar residues" evidence="1">
    <location>
        <begin position="98"/>
        <end position="115"/>
    </location>
</feature>
<keyword evidence="4" id="KW-1185">Reference proteome</keyword>
<organism evidence="4">
    <name type="scientific">Caenorhabditis brenneri</name>
    <name type="common">Nematode worm</name>
    <dbReference type="NCBI Taxonomy" id="135651"/>
    <lineage>
        <taxon>Eukaryota</taxon>
        <taxon>Metazoa</taxon>
        <taxon>Ecdysozoa</taxon>
        <taxon>Nematoda</taxon>
        <taxon>Chromadorea</taxon>
        <taxon>Rhabditida</taxon>
        <taxon>Rhabditina</taxon>
        <taxon>Rhabditomorpha</taxon>
        <taxon>Rhabditoidea</taxon>
        <taxon>Rhabditidae</taxon>
        <taxon>Peloderinae</taxon>
        <taxon>Caenorhabditis</taxon>
    </lineage>
</organism>
<dbReference type="SUPFAM" id="SSF81321">
    <property type="entry name" value="Family A G protein-coupled receptor-like"/>
    <property type="match status" value="1"/>
</dbReference>
<feature type="region of interest" description="Disordered" evidence="1">
    <location>
        <begin position="356"/>
        <end position="405"/>
    </location>
</feature>
<gene>
    <name evidence="3" type="primary">Cbn-srw-145</name>
    <name evidence="3" type="ORF">CAEBREN_03528</name>
</gene>
<feature type="transmembrane region" description="Helical" evidence="2">
    <location>
        <begin position="715"/>
        <end position="736"/>
    </location>
</feature>
<dbReference type="eggNOG" id="ENOG502TGMJ">
    <property type="taxonomic scope" value="Eukaryota"/>
</dbReference>
<dbReference type="Proteomes" id="UP000008068">
    <property type="component" value="Unassembled WGS sequence"/>
</dbReference>
<dbReference type="Gene3D" id="1.20.1070.10">
    <property type="entry name" value="Rhodopsin 7-helix transmembrane proteins"/>
    <property type="match status" value="1"/>
</dbReference>
<feature type="region of interest" description="Disordered" evidence="1">
    <location>
        <begin position="80"/>
        <end position="122"/>
    </location>
</feature>
<sequence length="827" mass="93862">MKRERSSNRRGCATTAFQRRTNSLNANPDSSVFTARNVISRDIAFSSDTRRLATSTFWTTKTWRMMKNWNSSCFRSQGLKPPNTNFSLQKQPADPPTTHKSSPTPINLSVSQSPYNDRERFSPEAHSNDFLAKYEFALTFMILIVQSNTNPAPDITLEDQKSIQKIDCERVPNQRPPSRTHPYDLNHLEASDIKDADQQPSATFETMLTMYGSLLSITAFHEKDGNTSSLNIIKSRTFQRNKGLGRTSIWTIRVALETGSSMLKRLSWFPNSPHMNQSFRGWLAESHQQSQRPGSKSVNDQDSCQTTTRICSGYRQNFISSLILCFPRPNCSPQLYPFRISNRNITSRHHGQGYLSNLAHKDNSGTGPTIKSVDTFTSTDRQAQDVKENTALSHPERPDYVREDLKDRTSGSLNFHTIVPAETRLARTITQSQHMMISNGLSNLEKPFRKEPPAMQEKMLTKLQTSLPTSQPGTTKPNGLANTSTSVRIDPQRNSPNDISTIHNYQLKLKSMDGRDPEDSQSTFFTKKVKLAVFWEAWQKCPIPPSVLQICFNRIVLSSADNTTRLSTWLCVLFALVRVATLQKISDNRFQMISAPGFGWILIFCSFVGSFVISLSFYFKDEIEELGPWIPQPGFESLSTTEISEYHLITSSLYTFGNGIFAKLFFLSNGFFSHILPCLLYPFLIVFLSREIRKTMKIQTGSANPHQKRNKTTTILVTVISVMEYLIQVCYSTIFILELIFGRDTVDFIRYANIGIRWIFAMNSSTRCFLCVMFSCRYRNAIRRMFGFRDRLTMNGHKASTARPSPSLQRSASSILPPCSPKAESSL</sequence>
<evidence type="ECO:0000313" key="4">
    <source>
        <dbReference type="Proteomes" id="UP000008068"/>
    </source>
</evidence>
<name>G0NJ42_CAEBE</name>
<proteinExistence type="predicted"/>
<keyword evidence="2" id="KW-0472">Membrane</keyword>
<dbReference type="Pfam" id="PF10324">
    <property type="entry name" value="7TM_GPCR_Srw"/>
    <property type="match status" value="1"/>
</dbReference>
<evidence type="ECO:0000256" key="1">
    <source>
        <dbReference type="SAM" id="MobiDB-lite"/>
    </source>
</evidence>
<dbReference type="PANTHER" id="PTHR22751">
    <property type="entry name" value="G-PROTEIN COUPLED RECEPTOR-RELATED"/>
    <property type="match status" value="1"/>
</dbReference>
<feature type="transmembrane region" description="Helical" evidence="2">
    <location>
        <begin position="597"/>
        <end position="619"/>
    </location>
</feature>
<feature type="compositionally biased region" description="Polar residues" evidence="1">
    <location>
        <begin position="286"/>
        <end position="303"/>
    </location>
</feature>
<dbReference type="HOGENOM" id="CLU_342641_0_0_1"/>
<accession>G0NJ42</accession>
<feature type="transmembrane region" description="Helical" evidence="2">
    <location>
        <begin position="671"/>
        <end position="689"/>
    </location>
</feature>
<dbReference type="PANTHER" id="PTHR22751:SF127">
    <property type="entry name" value="G-PROTEIN COUPLED RECEPTORS FAMILY 1 PROFILE DOMAIN-CONTAINING PROTEIN"/>
    <property type="match status" value="1"/>
</dbReference>
<protein>
    <submittedName>
        <fullName evidence="3">CBN-SRW-145 protein</fullName>
    </submittedName>
</protein>
<dbReference type="STRING" id="135651.G0NJ42"/>
<feature type="region of interest" description="Disordered" evidence="1">
    <location>
        <begin position="797"/>
        <end position="827"/>
    </location>
</feature>
<evidence type="ECO:0000313" key="3">
    <source>
        <dbReference type="EMBL" id="EGT32064.1"/>
    </source>
</evidence>
<evidence type="ECO:0000256" key="2">
    <source>
        <dbReference type="SAM" id="Phobius"/>
    </source>
</evidence>
<reference evidence="4" key="1">
    <citation type="submission" date="2011-07" db="EMBL/GenBank/DDBJ databases">
        <authorList>
            <consortium name="Caenorhabditis brenneri Sequencing and Analysis Consortium"/>
            <person name="Wilson R.K."/>
        </authorList>
    </citation>
    <scope>NUCLEOTIDE SEQUENCE [LARGE SCALE GENOMIC DNA]</scope>
    <source>
        <strain evidence="4">PB2801</strain>
    </source>
</reference>
<feature type="region of interest" description="Disordered" evidence="1">
    <location>
        <begin position="284"/>
        <end position="303"/>
    </location>
</feature>
<feature type="compositionally biased region" description="Basic and acidic residues" evidence="1">
    <location>
        <begin position="382"/>
        <end position="405"/>
    </location>
</feature>
<dbReference type="EMBL" id="GL379893">
    <property type="protein sequence ID" value="EGT32064.1"/>
    <property type="molecule type" value="Genomic_DNA"/>
</dbReference>
<dbReference type="AlphaFoldDB" id="G0NJ42"/>
<keyword evidence="2" id="KW-1133">Transmembrane helix</keyword>
<dbReference type="InParanoid" id="G0NJ42"/>
<feature type="compositionally biased region" description="Polar residues" evidence="1">
    <location>
        <begin position="802"/>
        <end position="814"/>
    </location>
</feature>
<feature type="region of interest" description="Disordered" evidence="1">
    <location>
        <begin position="465"/>
        <end position="497"/>
    </location>
</feature>
<dbReference type="InterPro" id="IPR019427">
    <property type="entry name" value="7TM_GPCR_serpentine_rcpt_Srw"/>
</dbReference>
<keyword evidence="2" id="KW-0812">Transmembrane</keyword>
<dbReference type="GO" id="GO:0008528">
    <property type="term" value="F:G protein-coupled peptide receptor activity"/>
    <property type="evidence" value="ECO:0007669"/>
    <property type="project" value="InterPro"/>
</dbReference>
<feature type="transmembrane region" description="Helical" evidence="2">
    <location>
        <begin position="756"/>
        <end position="776"/>
    </location>
</feature>
<feature type="compositionally biased region" description="Polar residues" evidence="1">
    <location>
        <begin position="364"/>
        <end position="381"/>
    </location>
</feature>